<evidence type="ECO:0000256" key="10">
    <source>
        <dbReference type="ARBA" id="ARBA00023319"/>
    </source>
</evidence>
<feature type="domain" description="Ig-like" evidence="12">
    <location>
        <begin position="2229"/>
        <end position="2307"/>
    </location>
</feature>
<feature type="region of interest" description="Disordered" evidence="11">
    <location>
        <begin position="646"/>
        <end position="750"/>
    </location>
</feature>
<dbReference type="SUPFAM" id="SSF52058">
    <property type="entry name" value="L domain-like"/>
    <property type="match status" value="1"/>
</dbReference>
<feature type="domain" description="Ig-like" evidence="12">
    <location>
        <begin position="1615"/>
        <end position="1703"/>
    </location>
</feature>
<dbReference type="SMART" id="SM00369">
    <property type="entry name" value="LRR_TYP"/>
    <property type="match status" value="5"/>
</dbReference>
<evidence type="ECO:0000256" key="8">
    <source>
        <dbReference type="ARBA" id="ARBA00023157"/>
    </source>
</evidence>
<evidence type="ECO:0000256" key="9">
    <source>
        <dbReference type="ARBA" id="ARBA00023180"/>
    </source>
</evidence>
<feature type="compositionally biased region" description="Basic and acidic residues" evidence="11">
    <location>
        <begin position="791"/>
        <end position="806"/>
    </location>
</feature>
<dbReference type="FunFam" id="2.60.40.10:FF:000076">
    <property type="entry name" value="Leucine-rich repeat and Ig domain-containing 4"/>
    <property type="match status" value="2"/>
</dbReference>
<evidence type="ECO:0000256" key="5">
    <source>
        <dbReference type="ARBA" id="ARBA00022737"/>
    </source>
</evidence>
<dbReference type="FunFam" id="2.60.40.10:FF:000032">
    <property type="entry name" value="palladin isoform X1"/>
    <property type="match status" value="1"/>
</dbReference>
<proteinExistence type="predicted"/>
<keyword evidence="9" id="KW-0325">Glycoprotein</keyword>
<dbReference type="SMART" id="SM00082">
    <property type="entry name" value="LRRCT"/>
    <property type="match status" value="1"/>
</dbReference>
<dbReference type="InterPro" id="IPR013106">
    <property type="entry name" value="Ig_V-set"/>
</dbReference>
<feature type="region of interest" description="Disordered" evidence="11">
    <location>
        <begin position="913"/>
        <end position="973"/>
    </location>
</feature>
<dbReference type="Pfam" id="PF07679">
    <property type="entry name" value="I-set"/>
    <property type="match status" value="5"/>
</dbReference>
<organism evidence="13 14">
    <name type="scientific">Poecilia formosa</name>
    <name type="common">Amazon molly</name>
    <name type="synonym">Limia formosa</name>
    <dbReference type="NCBI Taxonomy" id="48698"/>
    <lineage>
        <taxon>Eukaryota</taxon>
        <taxon>Metazoa</taxon>
        <taxon>Chordata</taxon>
        <taxon>Craniata</taxon>
        <taxon>Vertebrata</taxon>
        <taxon>Euteleostomi</taxon>
        <taxon>Actinopterygii</taxon>
        <taxon>Neopterygii</taxon>
        <taxon>Teleostei</taxon>
        <taxon>Neoteleostei</taxon>
        <taxon>Acanthomorphata</taxon>
        <taxon>Ovalentaria</taxon>
        <taxon>Atherinomorphae</taxon>
        <taxon>Cyprinodontiformes</taxon>
        <taxon>Poeciliidae</taxon>
        <taxon>Poeciliinae</taxon>
        <taxon>Poecilia</taxon>
    </lineage>
</organism>
<feature type="compositionally biased region" description="Low complexity" evidence="11">
    <location>
        <begin position="2359"/>
        <end position="2372"/>
    </location>
</feature>
<dbReference type="InterPro" id="IPR013783">
    <property type="entry name" value="Ig-like_fold"/>
</dbReference>
<dbReference type="OMA" id="CNITHSS"/>
<dbReference type="InterPro" id="IPR000483">
    <property type="entry name" value="Cys-rich_flank_reg_C"/>
</dbReference>
<dbReference type="InterPro" id="IPR013098">
    <property type="entry name" value="Ig_I-set"/>
</dbReference>
<dbReference type="InterPro" id="IPR003598">
    <property type="entry name" value="Ig_sub2"/>
</dbReference>
<feature type="compositionally biased region" description="Polar residues" evidence="11">
    <location>
        <begin position="2331"/>
        <end position="2348"/>
    </location>
</feature>
<evidence type="ECO:0000256" key="2">
    <source>
        <dbReference type="ARBA" id="ARBA00022614"/>
    </source>
</evidence>
<evidence type="ECO:0000256" key="6">
    <source>
        <dbReference type="ARBA" id="ARBA00022989"/>
    </source>
</evidence>
<protein>
    <recommendedName>
        <fullName evidence="12">Ig-like domain-containing protein</fullName>
    </recommendedName>
</protein>
<feature type="region of interest" description="Disordered" evidence="11">
    <location>
        <begin position="2313"/>
        <end position="2377"/>
    </location>
</feature>
<dbReference type="InterPro" id="IPR003599">
    <property type="entry name" value="Ig_sub"/>
</dbReference>
<feature type="domain" description="Ig-like" evidence="12">
    <location>
        <begin position="2005"/>
        <end position="2101"/>
    </location>
</feature>
<evidence type="ECO:0000313" key="13">
    <source>
        <dbReference type="Ensembl" id="ENSPFOP00000008755.1"/>
    </source>
</evidence>
<dbReference type="InterPro" id="IPR032675">
    <property type="entry name" value="LRR_dom_sf"/>
</dbReference>
<evidence type="ECO:0000256" key="1">
    <source>
        <dbReference type="ARBA" id="ARBA00004167"/>
    </source>
</evidence>
<keyword evidence="4" id="KW-0732">Signal</keyword>
<dbReference type="eggNOG" id="KOG0619">
    <property type="taxonomic scope" value="Eukaryota"/>
</dbReference>
<evidence type="ECO:0000256" key="4">
    <source>
        <dbReference type="ARBA" id="ARBA00022729"/>
    </source>
</evidence>
<keyword evidence="6" id="KW-1133">Transmembrane helix</keyword>
<keyword evidence="10" id="KW-0393">Immunoglobulin domain</keyword>
<name>A0A087XSK2_POEFO</name>
<dbReference type="PROSITE" id="PS51450">
    <property type="entry name" value="LRR"/>
    <property type="match status" value="1"/>
</dbReference>
<feature type="domain" description="Ig-like" evidence="12">
    <location>
        <begin position="441"/>
        <end position="537"/>
    </location>
</feature>
<dbReference type="CDD" id="cd00096">
    <property type="entry name" value="Ig"/>
    <property type="match status" value="3"/>
</dbReference>
<keyword evidence="7" id="KW-0472">Membrane</keyword>
<feature type="compositionally biased region" description="Basic residues" evidence="11">
    <location>
        <begin position="701"/>
        <end position="713"/>
    </location>
</feature>
<feature type="domain" description="Ig-like" evidence="12">
    <location>
        <begin position="544"/>
        <end position="631"/>
    </location>
</feature>
<sequence length="2566" mass="281091">SCPRSCNCYQANEVHCTFRSLLIVPPGLPAHTRRINLGFNSISRLHDKSLVGLRRVELLMLHSNNLQYLPDGVFKEMKSLQILKLSYNKLREISSSLTFSGLTSLLRLYLDHNLLQHIHPRALLQLPSLRLLRLQGNRLHQLHPHALCTLSILNTYYFSTLRHLDVSNNSLTILSEKSVTTAPLLETLVLQANPWSCDCRMNWFLSWSLAHPGLLKCPGGPQCPVCASPLSLQGQNLLDQATLHCTSPIISFPGKETPLESDHSKIQPSEKFREPLGNITLGLSDQQGYSVDLSCKITHSTDSPDVTPPPDLSWSSSFPLPLALSLPLDCPVLGQSYEKLWRILAYYSETAARLEREIMLSKAPALAYRYRQAPETDGYYHTGIKASVKARPEWLLQSAISIQLDRAQSNRHKVQLIYSTRVSAHPDQTFNPSLSSPTSHPWVMILTNCTNTAVTAVGVAGSNIQLSCPVLSSSNPSVQWILPDGSKLNTSSSSLDGRFQLSASGLLIQRVQLSDGGLYHCVARAGRDFDVLQLRLAVQESAVPYSGELSGPPVTGTIRDAVTLPCRISGSPEPLASWILPDGNVVWQGLAVSGGLKVHSNGSLSLLASTPKDTGYYRCIAVNQYGSDTMSMQLILKAQHISSLETSLPRGPQSAAGRSTKIPVPNFGQIDEGSGDEENEEDEKTSSSKRRYPTSLQPRPNRQHLIKKPQRYGRVREGHLKRIGGPTSPTMQKKHRFQNRPRVTTKKHRIDPQKWADLLAKIRQKTANSTNSQAIAEEKTTTQPIFEEKDEEIRQGGKGDDKDRSISHGSQEETESEGSSVDDATVKEEQPQPIQPPDKDAQTIKATQTIAEIHNMTERPHVNLEFDIKTQTEKENKQTVTTVNPETETERVTLTSLSGANGIESIVLDEKVPNLSPNRTRPQNPLQGLFPNAIPNSRPRRPWDIRRKIGQRRRINRPKIQPVPSQHPRSDPINSINQAVTLKSSPDKITKLLPLSTTTFPPIMLTLGNNVRTITNGVTVTPVSPTVSDPRFITISNFESPPLSPSSTAPHTYTNMMIHSGKKQITEESTFNSTPAPTHATIIISEPHVPEPDNRTFTHAAWAHTATQTTLGKHAERPPSKHSKELEMNALGESHFSITHSLTAPSVPSASLTTTSAAKIITTSSAAPKRASYFGSTKSTPASTTNEDTLPTTTTAAIISPTMSLSTPIILPISSTPRQTSALSTSMTSTITLPTTSSTISSTSTSNTKFRPMITRLRTTSSPSTSKSSSSISINAIPKVSISSFSTTSTDSKTTLPATTESILTTTPPTTTKQSTVKTLFSTTTTTELTSTKAITRNTKATGQVDHPANGQNRSQTPTDWKNHGANTIPDSHRSSFHQPSPSLPASPKVSFPPSLELSCFNYKLFILFYLHKHFEVKHKPTVSSYPTVKTPEGKNLAGMHNKSKNDLICPHMTVCTWLKNQKSAVYQTETKSFKDHKEIEMNLLTVQLVVPRCTNGRFWIIYLYCVLQNVWYYYLLDSTHTIMFIKCMYHVLFKSSKLQLCSSSLLCLWPININKKQSGSSSIALKVVALSFQLISTIIKFKAKTQRHTLRGNAKSPKFASEFTYSCFLIISKPRIADPHIRTISVPAGSTVNLVCEAQGEPKPSITWTKVATGAVMSIHSRAQRFEVLPNGTLVIQNVQVQDRGTYICSASSLLGHDRLLTTLEILTRPPHMQLMLYREVTIHQGGQVHLECQADGVPAPLLSWVLPNRSTLTSSGTFSNRIHMDTNGTLHISVTLPTDRGVYRCVASNSAGAASASVRLHVSSLPPVIQQPREEHLLFSVGWPVYAHCSARGAPTPILRWQIPDGTLVRPSQFLNGNLFVLPNGTLHIRNVGSKDTGNYECTASNAVGTTKRTVTVVVKDGEAKAHIVSTSPSATTVNYEGTLNLYCSVSGNPTPTIVWRTPTRKLVDMHYSFDQRVKVHPNGTLSVRAVTEKDSGDYLCIARNKVADDYRILRVSVVTKSPRIDPKQPINQMVFFGKPLKVDCQASGLPHPAVRWTLPNGNTVKSELFQEDSRGQRRQRTVFHNGTLLIPAVGEGDEGEYICYAENQAGRDTMKVIVKAMKTTPPTFTNGRGHYFIKVRQGETATIPCRATGDPAPTVTWFSPSFIVIPQSLGSGLSSQRVVVISDGSLEVHSAQKIDSGNYTCRASNSAGIRSMVVTLEVETSTSGIIDTHLGGGKIAKHRAVKGQAVTLPCPYQGYPPLRLAWLLPGNGMLPAPYYGSRLTVHRNGSLEFRDVRASDGGNLVCVAKTERGDALMRVQLEVSEPVVDVRSQQGREVGNIPPKGNLDVSQSLPTRTVSPLQHSQRGLGVPDRSHSINSPPSSGSVSKPTVRTSTAPLVSTINGETLRLHCPSSTTRGSVSWTMPSGKILSRGDSSDLGRYVVQEDGTLVIKQVSVFDRGSYICRFSSLDSSSVSVTTVPVIVIAYPPRITIGPSPVTYTRGGVAVELPCMTIATPRATVSWETPDLTQLSVMGQPRIYGNLYLSPQGSLVIQNPTHRDTGFYRCIAKNVIGVDSKATYLHVM</sequence>
<feature type="domain" description="Ig-like" evidence="12">
    <location>
        <begin position="2109"/>
        <end position="2202"/>
    </location>
</feature>
<feature type="domain" description="Ig-like" evidence="12">
    <location>
        <begin position="1808"/>
        <end position="1898"/>
    </location>
</feature>
<dbReference type="PANTHER" id="PTHR45842:SF25">
    <property type="entry name" value="CARBOXYPEPTIDASE N SUBUNIT 2-LIKE"/>
    <property type="match status" value="1"/>
</dbReference>
<dbReference type="FunFam" id="2.60.40.10:FF:001377">
    <property type="entry name" value="Matrix remodeling associated 5"/>
    <property type="match status" value="1"/>
</dbReference>
<dbReference type="InterPro" id="IPR007110">
    <property type="entry name" value="Ig-like_dom"/>
</dbReference>
<accession>A0A087XSK2</accession>
<keyword evidence="14" id="KW-1185">Reference proteome</keyword>
<feature type="region of interest" description="Disordered" evidence="11">
    <location>
        <begin position="1341"/>
        <end position="1389"/>
    </location>
</feature>
<dbReference type="PROSITE" id="PS50835">
    <property type="entry name" value="IG_LIKE"/>
    <property type="match status" value="11"/>
</dbReference>
<feature type="domain" description="Ig-like" evidence="12">
    <location>
        <begin position="2372"/>
        <end position="2458"/>
    </location>
</feature>
<keyword evidence="5" id="KW-0677">Repeat</keyword>
<feature type="domain" description="Ig-like" evidence="12">
    <location>
        <begin position="1908"/>
        <end position="1999"/>
    </location>
</feature>
<evidence type="ECO:0000313" key="14">
    <source>
        <dbReference type="Proteomes" id="UP000028760"/>
    </source>
</evidence>
<dbReference type="Gene3D" id="3.80.10.10">
    <property type="entry name" value="Ribonuclease Inhibitor"/>
    <property type="match status" value="2"/>
</dbReference>
<reference evidence="13" key="3">
    <citation type="submission" date="2025-09" db="UniProtKB">
        <authorList>
            <consortium name="Ensembl"/>
        </authorList>
    </citation>
    <scope>IDENTIFICATION</scope>
</reference>
<evidence type="ECO:0000256" key="3">
    <source>
        <dbReference type="ARBA" id="ARBA00022692"/>
    </source>
</evidence>
<evidence type="ECO:0000259" key="12">
    <source>
        <dbReference type="PROSITE" id="PS50835"/>
    </source>
</evidence>
<dbReference type="InterPro" id="IPR003591">
    <property type="entry name" value="Leu-rich_rpt_typical-subtyp"/>
</dbReference>
<reference evidence="14" key="1">
    <citation type="submission" date="2013-10" db="EMBL/GenBank/DDBJ databases">
        <authorList>
            <person name="Schartl M."/>
            <person name="Warren W."/>
        </authorList>
    </citation>
    <scope>NUCLEOTIDE SEQUENCE [LARGE SCALE GENOMIC DNA]</scope>
    <source>
        <strain evidence="14">female</strain>
    </source>
</reference>
<dbReference type="Pfam" id="PF13855">
    <property type="entry name" value="LRR_8"/>
    <property type="match status" value="2"/>
</dbReference>
<dbReference type="GeneTree" id="ENSGT00940000159942"/>
<dbReference type="Gene3D" id="2.60.40.10">
    <property type="entry name" value="Immunoglobulins"/>
    <property type="match status" value="11"/>
</dbReference>
<dbReference type="SMART" id="SM00013">
    <property type="entry name" value="LRRNT"/>
    <property type="match status" value="1"/>
</dbReference>
<keyword evidence="8" id="KW-1015">Disulfide bond</keyword>
<dbReference type="SMART" id="SM00406">
    <property type="entry name" value="IGv"/>
    <property type="match status" value="6"/>
</dbReference>
<feature type="domain" description="Ig-like" evidence="12">
    <location>
        <begin position="2471"/>
        <end position="2566"/>
    </location>
</feature>
<dbReference type="Ensembl" id="ENSPFOT00000008767.1">
    <property type="protein sequence ID" value="ENSPFOP00000008755.1"/>
    <property type="gene ID" value="ENSPFOG00000008694.1"/>
</dbReference>
<dbReference type="GO" id="GO:0016020">
    <property type="term" value="C:membrane"/>
    <property type="evidence" value="ECO:0007669"/>
    <property type="project" value="UniProtKB-SubCell"/>
</dbReference>
<dbReference type="PANTHER" id="PTHR45842">
    <property type="entry name" value="SYNAPTIC ADHESION-LIKE MOLECULE SALM"/>
    <property type="match status" value="1"/>
</dbReference>
<dbReference type="Pfam" id="PF13927">
    <property type="entry name" value="Ig_3"/>
    <property type="match status" value="5"/>
</dbReference>
<keyword evidence="3" id="KW-0812">Transmembrane</keyword>
<dbReference type="SMART" id="SM00409">
    <property type="entry name" value="IG"/>
    <property type="match status" value="11"/>
</dbReference>
<feature type="compositionally biased region" description="Basic residues" evidence="11">
    <location>
        <begin position="948"/>
        <end position="957"/>
    </location>
</feature>
<feature type="compositionally biased region" description="Polar residues" evidence="11">
    <location>
        <begin position="915"/>
        <end position="926"/>
    </location>
</feature>
<feature type="region of interest" description="Disordered" evidence="11">
    <location>
        <begin position="765"/>
        <end position="843"/>
    </location>
</feature>
<feature type="compositionally biased region" description="Acidic residues" evidence="11">
    <location>
        <begin position="673"/>
        <end position="683"/>
    </location>
</feature>
<keyword evidence="2" id="KW-0433">Leucine-rich repeat</keyword>
<evidence type="ECO:0000256" key="11">
    <source>
        <dbReference type="SAM" id="MobiDB-lite"/>
    </source>
</evidence>
<feature type="compositionally biased region" description="Polar residues" evidence="11">
    <location>
        <begin position="1350"/>
        <end position="1370"/>
    </location>
</feature>
<dbReference type="Proteomes" id="UP000028760">
    <property type="component" value="Unassembled WGS sequence"/>
</dbReference>
<dbReference type="SUPFAM" id="SSF48726">
    <property type="entry name" value="Immunoglobulin"/>
    <property type="match status" value="11"/>
</dbReference>
<feature type="compositionally biased region" description="Basic residues" evidence="11">
    <location>
        <begin position="732"/>
        <end position="749"/>
    </location>
</feature>
<dbReference type="EMBL" id="AYCK01019501">
    <property type="status" value="NOT_ANNOTATED_CDS"/>
    <property type="molecule type" value="Genomic_DNA"/>
</dbReference>
<feature type="domain" description="Ig-like" evidence="12">
    <location>
        <begin position="1712"/>
        <end position="1803"/>
    </location>
</feature>
<evidence type="ECO:0000256" key="7">
    <source>
        <dbReference type="ARBA" id="ARBA00023136"/>
    </source>
</evidence>
<comment type="subcellular location">
    <subcellularLocation>
        <location evidence="1">Membrane</location>
        <topology evidence="1">Single-pass membrane protein</topology>
    </subcellularLocation>
</comment>
<dbReference type="InterPro" id="IPR050467">
    <property type="entry name" value="LRFN"/>
</dbReference>
<feature type="compositionally biased region" description="Polar residues" evidence="11">
    <location>
        <begin position="765"/>
        <end position="774"/>
    </location>
</feature>
<dbReference type="InterPro" id="IPR036179">
    <property type="entry name" value="Ig-like_dom_sf"/>
</dbReference>
<dbReference type="InterPro" id="IPR001611">
    <property type="entry name" value="Leu-rich_rpt"/>
</dbReference>
<reference evidence="13" key="2">
    <citation type="submission" date="2025-08" db="UniProtKB">
        <authorList>
            <consortium name="Ensembl"/>
        </authorList>
    </citation>
    <scope>IDENTIFICATION</scope>
</reference>
<dbReference type="STRING" id="48698.ENSPFOP00000008755"/>
<dbReference type="InterPro" id="IPR000372">
    <property type="entry name" value="LRRNT"/>
</dbReference>
<dbReference type="SMART" id="SM00408">
    <property type="entry name" value="IGc2"/>
    <property type="match status" value="11"/>
</dbReference>